<keyword evidence="3" id="KW-1185">Reference proteome</keyword>
<evidence type="ECO:0000313" key="3">
    <source>
        <dbReference type="Proteomes" id="UP000030669"/>
    </source>
</evidence>
<feature type="region of interest" description="Disordered" evidence="1">
    <location>
        <begin position="111"/>
        <end position="130"/>
    </location>
</feature>
<dbReference type="RefSeq" id="XP_007861963.1">
    <property type="nucleotide sequence ID" value="XM_007863772.1"/>
</dbReference>
<evidence type="ECO:0000313" key="2">
    <source>
        <dbReference type="EMBL" id="EPQ58810.1"/>
    </source>
</evidence>
<dbReference type="AlphaFoldDB" id="S7RVI4"/>
<organism evidence="2 3">
    <name type="scientific">Gloeophyllum trabeum (strain ATCC 11539 / FP-39264 / Madison 617)</name>
    <name type="common">Brown rot fungus</name>
    <dbReference type="NCBI Taxonomy" id="670483"/>
    <lineage>
        <taxon>Eukaryota</taxon>
        <taxon>Fungi</taxon>
        <taxon>Dikarya</taxon>
        <taxon>Basidiomycota</taxon>
        <taxon>Agaricomycotina</taxon>
        <taxon>Agaricomycetes</taxon>
        <taxon>Gloeophyllales</taxon>
        <taxon>Gloeophyllaceae</taxon>
        <taxon>Gloeophyllum</taxon>
    </lineage>
</organism>
<dbReference type="GeneID" id="19309265"/>
<accession>S7RVI4</accession>
<sequence>MSEKHCLEAIDIALDAARKKRYNTLQSESPWYEPWNEVLCFLGTNASTKFTLRWEPSAPIAGVGQVQRMHPKATALLAKPTGTVTEVTLHVHYDLRPQYPLCALRRASEDPYRSNDKNLTKGRATDEKREKTKQPDSVIIIWCWVVDSNGTEIQCTRLTALTVENKRLKDFYRLSDDEADKRALKTIEETLTRQMPYQAKYAFNSDPSLDFIHSIGAAADRWRLFKYNRIGFNDPFPCRIDRDSALTDEDVYEGVVIERMDLLDRQVRRMRGEDSLDKDLKGVMDTIVLPAILEVLKERVLEKLGAGEWSRNEDWKLQDITER</sequence>
<dbReference type="KEGG" id="gtr:GLOTRDRAFT_90596"/>
<dbReference type="Proteomes" id="UP000030669">
    <property type="component" value="Unassembled WGS sequence"/>
</dbReference>
<dbReference type="EMBL" id="KB469297">
    <property type="protein sequence ID" value="EPQ58810.1"/>
    <property type="molecule type" value="Genomic_DNA"/>
</dbReference>
<evidence type="ECO:0000256" key="1">
    <source>
        <dbReference type="SAM" id="MobiDB-lite"/>
    </source>
</evidence>
<protein>
    <submittedName>
        <fullName evidence="2">Uncharacterized protein</fullName>
    </submittedName>
</protein>
<dbReference type="HOGENOM" id="CLU_860676_0_0_1"/>
<reference evidence="2 3" key="1">
    <citation type="journal article" date="2012" name="Science">
        <title>The Paleozoic origin of enzymatic lignin decomposition reconstructed from 31 fungal genomes.</title>
        <authorList>
            <person name="Floudas D."/>
            <person name="Binder M."/>
            <person name="Riley R."/>
            <person name="Barry K."/>
            <person name="Blanchette R.A."/>
            <person name="Henrissat B."/>
            <person name="Martinez A.T."/>
            <person name="Otillar R."/>
            <person name="Spatafora J.W."/>
            <person name="Yadav J.S."/>
            <person name="Aerts A."/>
            <person name="Benoit I."/>
            <person name="Boyd A."/>
            <person name="Carlson A."/>
            <person name="Copeland A."/>
            <person name="Coutinho P.M."/>
            <person name="de Vries R.P."/>
            <person name="Ferreira P."/>
            <person name="Findley K."/>
            <person name="Foster B."/>
            <person name="Gaskell J."/>
            <person name="Glotzer D."/>
            <person name="Gorecki P."/>
            <person name="Heitman J."/>
            <person name="Hesse C."/>
            <person name="Hori C."/>
            <person name="Igarashi K."/>
            <person name="Jurgens J.A."/>
            <person name="Kallen N."/>
            <person name="Kersten P."/>
            <person name="Kohler A."/>
            <person name="Kuees U."/>
            <person name="Kumar T.K.A."/>
            <person name="Kuo A."/>
            <person name="LaButti K."/>
            <person name="Larrondo L.F."/>
            <person name="Lindquist E."/>
            <person name="Ling A."/>
            <person name="Lombard V."/>
            <person name="Lucas S."/>
            <person name="Lundell T."/>
            <person name="Martin R."/>
            <person name="McLaughlin D.J."/>
            <person name="Morgenstern I."/>
            <person name="Morin E."/>
            <person name="Murat C."/>
            <person name="Nagy L.G."/>
            <person name="Nolan M."/>
            <person name="Ohm R.A."/>
            <person name="Patyshakuliyeva A."/>
            <person name="Rokas A."/>
            <person name="Ruiz-Duenas F.J."/>
            <person name="Sabat G."/>
            <person name="Salamov A."/>
            <person name="Samejima M."/>
            <person name="Schmutz J."/>
            <person name="Slot J.C."/>
            <person name="St John F."/>
            <person name="Stenlid J."/>
            <person name="Sun H."/>
            <person name="Sun S."/>
            <person name="Syed K."/>
            <person name="Tsang A."/>
            <person name="Wiebenga A."/>
            <person name="Young D."/>
            <person name="Pisabarro A."/>
            <person name="Eastwood D.C."/>
            <person name="Martin F."/>
            <person name="Cullen D."/>
            <person name="Grigoriev I.V."/>
            <person name="Hibbett D.S."/>
        </authorList>
    </citation>
    <scope>NUCLEOTIDE SEQUENCE [LARGE SCALE GENOMIC DNA]</scope>
    <source>
        <strain evidence="2 3">ATCC 11539</strain>
    </source>
</reference>
<proteinExistence type="predicted"/>
<name>S7RVI4_GLOTA</name>
<gene>
    <name evidence="2" type="ORF">GLOTRDRAFT_90596</name>
</gene>